<dbReference type="RefSeq" id="WP_188118495.1">
    <property type="nucleotide sequence ID" value="NZ_FQZP01000047.1"/>
</dbReference>
<dbReference type="EMBL" id="FQZP01000047">
    <property type="protein sequence ID" value="SHJ37734.1"/>
    <property type="molecule type" value="Genomic_DNA"/>
</dbReference>
<name>A0A1M6ITJ7_9FIRM</name>
<dbReference type="Proteomes" id="UP000324781">
    <property type="component" value="Unassembled WGS sequence"/>
</dbReference>
<keyword evidence="1" id="KW-1133">Transmembrane helix</keyword>
<keyword evidence="3" id="KW-1185">Reference proteome</keyword>
<proteinExistence type="predicted"/>
<organism evidence="2 3">
    <name type="scientific">Thermoclostridium caenicola</name>
    <dbReference type="NCBI Taxonomy" id="659425"/>
    <lineage>
        <taxon>Bacteria</taxon>
        <taxon>Bacillati</taxon>
        <taxon>Bacillota</taxon>
        <taxon>Clostridia</taxon>
        <taxon>Eubacteriales</taxon>
        <taxon>Oscillospiraceae</taxon>
        <taxon>Thermoclostridium</taxon>
    </lineage>
</organism>
<gene>
    <name evidence="2" type="ORF">SAMN05444373_104712</name>
</gene>
<dbReference type="AlphaFoldDB" id="A0A1M6ITJ7"/>
<reference evidence="2 3" key="1">
    <citation type="submission" date="2016-11" db="EMBL/GenBank/DDBJ databases">
        <authorList>
            <person name="Varghese N."/>
            <person name="Submissions S."/>
        </authorList>
    </citation>
    <scope>NUCLEOTIDE SEQUENCE [LARGE SCALE GENOMIC DNA]</scope>
    <source>
        <strain evidence="2 3">DSM 19027</strain>
    </source>
</reference>
<evidence type="ECO:0000313" key="3">
    <source>
        <dbReference type="Proteomes" id="UP000324781"/>
    </source>
</evidence>
<accession>A0A1M6ITJ7</accession>
<evidence type="ECO:0000313" key="2">
    <source>
        <dbReference type="EMBL" id="SHJ37734.1"/>
    </source>
</evidence>
<sequence length="51" mass="5804">MRLTPGEMLFYGGIAGMFLVVVIAIIVISVLLGSRKRLRRKFDEEYGSRDE</sequence>
<feature type="transmembrane region" description="Helical" evidence="1">
    <location>
        <begin position="12"/>
        <end position="32"/>
    </location>
</feature>
<evidence type="ECO:0000256" key="1">
    <source>
        <dbReference type="SAM" id="Phobius"/>
    </source>
</evidence>
<keyword evidence="1" id="KW-0812">Transmembrane</keyword>
<protein>
    <submittedName>
        <fullName evidence="2">Uncharacterized protein</fullName>
    </submittedName>
</protein>
<keyword evidence="1" id="KW-0472">Membrane</keyword>